<keyword evidence="2 4" id="KW-0732">Signal</keyword>
<dbReference type="Proteomes" id="UP001629113">
    <property type="component" value="Unassembled WGS sequence"/>
</dbReference>
<feature type="chain" id="PRO_5045011464" description="Carboxylic ester hydrolase" evidence="4">
    <location>
        <begin position="22"/>
        <end position="382"/>
    </location>
</feature>
<keyword evidence="1 4" id="KW-0719">Serine esterase</keyword>
<dbReference type="EC" id="3.1.1.-" evidence="4"/>
<dbReference type="PROSITE" id="PS51164">
    <property type="entry name" value="CBM1_2"/>
    <property type="match status" value="1"/>
</dbReference>
<dbReference type="Pfam" id="PF10503">
    <property type="entry name" value="Esterase_PHB"/>
    <property type="match status" value="1"/>
</dbReference>
<dbReference type="SMART" id="SM00236">
    <property type="entry name" value="fCBD"/>
    <property type="match status" value="1"/>
</dbReference>
<dbReference type="SUPFAM" id="SSF53474">
    <property type="entry name" value="alpha/beta-Hydrolases"/>
    <property type="match status" value="2"/>
</dbReference>
<organism evidence="6 7">
    <name type="scientific">Phlyctema vagabunda</name>
    <dbReference type="NCBI Taxonomy" id="108571"/>
    <lineage>
        <taxon>Eukaryota</taxon>
        <taxon>Fungi</taxon>
        <taxon>Dikarya</taxon>
        <taxon>Ascomycota</taxon>
        <taxon>Pezizomycotina</taxon>
        <taxon>Leotiomycetes</taxon>
        <taxon>Helotiales</taxon>
        <taxon>Dermateaceae</taxon>
        <taxon>Phlyctema</taxon>
    </lineage>
</organism>
<evidence type="ECO:0000259" key="5">
    <source>
        <dbReference type="PROSITE" id="PS51164"/>
    </source>
</evidence>
<proteinExistence type="inferred from homology"/>
<accession>A0ABR4P3V4</accession>
<dbReference type="InterPro" id="IPR000254">
    <property type="entry name" value="CBD"/>
</dbReference>
<keyword evidence="7" id="KW-1185">Reference proteome</keyword>
<dbReference type="InterPro" id="IPR050955">
    <property type="entry name" value="Plant_Biomass_Hydrol_Est"/>
</dbReference>
<evidence type="ECO:0000256" key="2">
    <source>
        <dbReference type="ARBA" id="ARBA00022729"/>
    </source>
</evidence>
<comment type="similarity">
    <text evidence="4">Belongs to the carbohydrate esterase 1 (CE1) family.</text>
</comment>
<feature type="signal peptide" evidence="4">
    <location>
        <begin position="1"/>
        <end position="21"/>
    </location>
</feature>
<dbReference type="Pfam" id="PF00734">
    <property type="entry name" value="CBM_1"/>
    <property type="match status" value="1"/>
</dbReference>
<dbReference type="EMBL" id="JBFCZG010000010">
    <property type="protein sequence ID" value="KAL3417942.1"/>
    <property type="molecule type" value="Genomic_DNA"/>
</dbReference>
<evidence type="ECO:0000256" key="1">
    <source>
        <dbReference type="ARBA" id="ARBA00022487"/>
    </source>
</evidence>
<name>A0ABR4P3V4_9HELO</name>
<keyword evidence="4" id="KW-0119">Carbohydrate metabolism</keyword>
<dbReference type="PANTHER" id="PTHR43037:SF5">
    <property type="entry name" value="FERULOYL ESTERASE"/>
    <property type="match status" value="1"/>
</dbReference>
<evidence type="ECO:0000256" key="3">
    <source>
        <dbReference type="ARBA" id="ARBA00022801"/>
    </source>
</evidence>
<dbReference type="InterPro" id="IPR010126">
    <property type="entry name" value="Esterase_phb"/>
</dbReference>
<keyword evidence="4" id="KW-0964">Secreted</keyword>
<gene>
    <name evidence="6" type="ORF">PVAG01_10952</name>
</gene>
<keyword evidence="4" id="KW-0624">Polysaccharide degradation</keyword>
<evidence type="ECO:0000313" key="7">
    <source>
        <dbReference type="Proteomes" id="UP001629113"/>
    </source>
</evidence>
<evidence type="ECO:0000256" key="4">
    <source>
        <dbReference type="RuleBase" id="RU367147"/>
    </source>
</evidence>
<comment type="caution">
    <text evidence="6">The sequence shown here is derived from an EMBL/GenBank/DDBJ whole genome shotgun (WGS) entry which is preliminary data.</text>
</comment>
<dbReference type="PROSITE" id="PS00562">
    <property type="entry name" value="CBM1_1"/>
    <property type="match status" value="1"/>
</dbReference>
<evidence type="ECO:0000313" key="6">
    <source>
        <dbReference type="EMBL" id="KAL3417942.1"/>
    </source>
</evidence>
<dbReference type="NCBIfam" id="TIGR01840">
    <property type="entry name" value="esterase_phb"/>
    <property type="match status" value="1"/>
</dbReference>
<dbReference type="Gene3D" id="3.40.50.1820">
    <property type="entry name" value="alpha/beta hydrolase"/>
    <property type="match status" value="1"/>
</dbReference>
<feature type="domain" description="CBM1" evidence="5">
    <location>
        <begin position="346"/>
        <end position="382"/>
    </location>
</feature>
<sequence length="382" mass="40487">MLLFNRALCGLLLATITVVSTIPATLAAAGPLVEVAEGFGPNPTNVTFFIYVPAKLQSQPPILVNPHWCHGSAQAAFAGTQLATLADTYGYIMIFPDSPNTVDKCWDVSSTQTLTHDGGGDSQGIASMVKWTLAKYHGDARRVFSMGTSSGAMMTNVLLGSYPDLFAAGSAWAGVAFGCFAGDGFDVWNSDCAEGRVIKTGAEWKTIVDAAYPGYTGFRPKMQVAHGTVDTILYPQNFQEEIKEWTAVLGLPSTPVTTFDYTPASNWTTYIYGDSFQAISAAGVDHNIPTNETVVLDWFDLTCSGTGCYSRPGNIPSATSATLITTTFTSKTSTTPAPTTTTTAAIAQAKYGQCGGVGYTGPTVCLAGLTCKSWSEWYSQCL</sequence>
<dbReference type="PANTHER" id="PTHR43037">
    <property type="entry name" value="UNNAMED PRODUCT-RELATED"/>
    <property type="match status" value="1"/>
</dbReference>
<reference evidence="6 7" key="1">
    <citation type="submission" date="2024-06" db="EMBL/GenBank/DDBJ databases">
        <title>Complete genome of Phlyctema vagabunda strain 19-DSS-EL-015.</title>
        <authorList>
            <person name="Fiorenzani C."/>
        </authorList>
    </citation>
    <scope>NUCLEOTIDE SEQUENCE [LARGE SCALE GENOMIC DNA]</scope>
    <source>
        <strain evidence="6 7">19-DSS-EL-015</strain>
    </source>
</reference>
<dbReference type="InterPro" id="IPR029058">
    <property type="entry name" value="AB_hydrolase_fold"/>
</dbReference>
<comment type="function">
    <text evidence="4">Esterase involved in the hydrolysis of xylan, a major structural heterogeneous polysaccharide found in plant biomass representing the second most abundant polysaccharide in the biosphere, after cellulose.</text>
</comment>
<protein>
    <recommendedName>
        <fullName evidence="4">Carboxylic ester hydrolase</fullName>
        <ecNumber evidence="4">3.1.1.-</ecNumber>
    </recommendedName>
</protein>
<keyword evidence="3 4" id="KW-0378">Hydrolase</keyword>
<comment type="subcellular location">
    <subcellularLocation>
        <location evidence="4">Secreted</location>
    </subcellularLocation>
</comment>